<dbReference type="AlphaFoldDB" id="A0AAN9JUN1"/>
<gene>
    <name evidence="2" type="ORF">VNO77_42519</name>
</gene>
<organism evidence="2 3">
    <name type="scientific">Canavalia gladiata</name>
    <name type="common">Sword bean</name>
    <name type="synonym">Dolichos gladiatus</name>
    <dbReference type="NCBI Taxonomy" id="3824"/>
    <lineage>
        <taxon>Eukaryota</taxon>
        <taxon>Viridiplantae</taxon>
        <taxon>Streptophyta</taxon>
        <taxon>Embryophyta</taxon>
        <taxon>Tracheophyta</taxon>
        <taxon>Spermatophyta</taxon>
        <taxon>Magnoliopsida</taxon>
        <taxon>eudicotyledons</taxon>
        <taxon>Gunneridae</taxon>
        <taxon>Pentapetalae</taxon>
        <taxon>rosids</taxon>
        <taxon>fabids</taxon>
        <taxon>Fabales</taxon>
        <taxon>Fabaceae</taxon>
        <taxon>Papilionoideae</taxon>
        <taxon>50 kb inversion clade</taxon>
        <taxon>NPAAA clade</taxon>
        <taxon>indigoferoid/millettioid clade</taxon>
        <taxon>Phaseoleae</taxon>
        <taxon>Canavalia</taxon>
    </lineage>
</organism>
<sequence length="176" mass="19818">MWLLCPACVPPLIRVIFVIGRFTTVLGLSFYLSVISADPFLQCCWLQEDFVGSQNATLHGGSEVLKYRHHPIIVRHLDCLPFRSILANIFTVKICLNIQSYRATRNTGPGPNLAKDSLVFRTIGLYETSKTMAHRQFLGLFCVFGRSNSLAIEFTETVGHKNSLYPNISIVHQLYA</sequence>
<accession>A0AAN9JUN1</accession>
<keyword evidence="1" id="KW-0812">Transmembrane</keyword>
<keyword evidence="3" id="KW-1185">Reference proteome</keyword>
<evidence type="ECO:0000256" key="1">
    <source>
        <dbReference type="SAM" id="Phobius"/>
    </source>
</evidence>
<comment type="caution">
    <text evidence="2">The sequence shown here is derived from an EMBL/GenBank/DDBJ whole genome shotgun (WGS) entry which is preliminary data.</text>
</comment>
<evidence type="ECO:0000313" key="3">
    <source>
        <dbReference type="Proteomes" id="UP001367508"/>
    </source>
</evidence>
<keyword evidence="1" id="KW-1133">Transmembrane helix</keyword>
<dbReference type="EMBL" id="JAYMYQ010000011">
    <property type="protein sequence ID" value="KAK7304634.1"/>
    <property type="molecule type" value="Genomic_DNA"/>
</dbReference>
<dbReference type="Proteomes" id="UP001367508">
    <property type="component" value="Unassembled WGS sequence"/>
</dbReference>
<proteinExistence type="predicted"/>
<reference evidence="2 3" key="1">
    <citation type="submission" date="2024-01" db="EMBL/GenBank/DDBJ databases">
        <title>The genomes of 5 underutilized Papilionoideae crops provide insights into root nodulation and disease resistanc.</title>
        <authorList>
            <person name="Jiang F."/>
        </authorList>
    </citation>
    <scope>NUCLEOTIDE SEQUENCE [LARGE SCALE GENOMIC DNA]</scope>
    <source>
        <strain evidence="2">LVBAO_FW01</strain>
        <tissue evidence="2">Leaves</tissue>
    </source>
</reference>
<keyword evidence="1" id="KW-0472">Membrane</keyword>
<name>A0AAN9JUN1_CANGL</name>
<evidence type="ECO:0000313" key="2">
    <source>
        <dbReference type="EMBL" id="KAK7304634.1"/>
    </source>
</evidence>
<feature type="transmembrane region" description="Helical" evidence="1">
    <location>
        <begin position="12"/>
        <end position="34"/>
    </location>
</feature>
<protein>
    <submittedName>
        <fullName evidence="2">Uncharacterized protein</fullName>
    </submittedName>
</protein>